<protein>
    <submittedName>
        <fullName evidence="2">Uncharacterized protein</fullName>
    </submittedName>
</protein>
<accession>A0AAV7LB94</accession>
<evidence type="ECO:0000256" key="1">
    <source>
        <dbReference type="SAM" id="MobiDB-lite"/>
    </source>
</evidence>
<feature type="region of interest" description="Disordered" evidence="1">
    <location>
        <begin position="81"/>
        <end position="104"/>
    </location>
</feature>
<dbReference type="Proteomes" id="UP001066276">
    <property type="component" value="Chromosome 11"/>
</dbReference>
<evidence type="ECO:0000313" key="2">
    <source>
        <dbReference type="EMBL" id="KAJ1087634.1"/>
    </source>
</evidence>
<proteinExistence type="predicted"/>
<feature type="region of interest" description="Disordered" evidence="1">
    <location>
        <begin position="41"/>
        <end position="62"/>
    </location>
</feature>
<feature type="compositionally biased region" description="Polar residues" evidence="1">
    <location>
        <begin position="81"/>
        <end position="90"/>
    </location>
</feature>
<keyword evidence="3" id="KW-1185">Reference proteome</keyword>
<organism evidence="2 3">
    <name type="scientific">Pleurodeles waltl</name>
    <name type="common">Iberian ribbed newt</name>
    <dbReference type="NCBI Taxonomy" id="8319"/>
    <lineage>
        <taxon>Eukaryota</taxon>
        <taxon>Metazoa</taxon>
        <taxon>Chordata</taxon>
        <taxon>Craniata</taxon>
        <taxon>Vertebrata</taxon>
        <taxon>Euteleostomi</taxon>
        <taxon>Amphibia</taxon>
        <taxon>Batrachia</taxon>
        <taxon>Caudata</taxon>
        <taxon>Salamandroidea</taxon>
        <taxon>Salamandridae</taxon>
        <taxon>Pleurodelinae</taxon>
        <taxon>Pleurodeles</taxon>
    </lineage>
</organism>
<gene>
    <name evidence="2" type="ORF">NDU88_000801</name>
</gene>
<reference evidence="2" key="1">
    <citation type="journal article" date="2022" name="bioRxiv">
        <title>Sequencing and chromosome-scale assembly of the giantPleurodeles waltlgenome.</title>
        <authorList>
            <person name="Brown T."/>
            <person name="Elewa A."/>
            <person name="Iarovenko S."/>
            <person name="Subramanian E."/>
            <person name="Araus A.J."/>
            <person name="Petzold A."/>
            <person name="Susuki M."/>
            <person name="Suzuki K.-i.T."/>
            <person name="Hayashi T."/>
            <person name="Toyoda A."/>
            <person name="Oliveira C."/>
            <person name="Osipova E."/>
            <person name="Leigh N.D."/>
            <person name="Simon A."/>
            <person name="Yun M.H."/>
        </authorList>
    </citation>
    <scope>NUCLEOTIDE SEQUENCE</scope>
    <source>
        <strain evidence="2">20211129_DDA</strain>
        <tissue evidence="2">Liver</tissue>
    </source>
</reference>
<name>A0AAV7LB94_PLEWA</name>
<sequence length="104" mass="12219">MRRPPTWCNRPLGRALSRVRRWPHLYLFQAAARTQLIRGRRRHQSLRVSPQSGGGAHLRRCQRTEAEEVVSSLVAQQRYRSFAGNSQEQPLNDRFNKNRNKANR</sequence>
<dbReference type="EMBL" id="JANPWB010000015">
    <property type="protein sequence ID" value="KAJ1087634.1"/>
    <property type="molecule type" value="Genomic_DNA"/>
</dbReference>
<dbReference type="AlphaFoldDB" id="A0AAV7LB94"/>
<evidence type="ECO:0000313" key="3">
    <source>
        <dbReference type="Proteomes" id="UP001066276"/>
    </source>
</evidence>
<comment type="caution">
    <text evidence="2">The sequence shown here is derived from an EMBL/GenBank/DDBJ whole genome shotgun (WGS) entry which is preliminary data.</text>
</comment>